<dbReference type="AlphaFoldDB" id="A0AAW1WYQ6"/>
<protein>
    <submittedName>
        <fullName evidence="1">Uncharacterized protein</fullName>
    </submittedName>
</protein>
<sequence length="135" mass="15016">MALTLSFSLPMSATNMPVSSFKRLPTKIPTVKAVRVFSYKRIDRKRAIRIRPCWASDDSTTAVVDTTTTTVTRDDFPTGFIFGCVTSAHQVDMCIYIYRIFLQGLCTLKSLAAVVKLGIGCTAWGLVWARGEEQQ</sequence>
<comment type="caution">
    <text evidence="1">The sequence shown here is derived from an EMBL/GenBank/DDBJ whole genome shotgun (WGS) entry which is preliminary data.</text>
</comment>
<organism evidence="1 2">
    <name type="scientific">Rubus argutus</name>
    <name type="common">Southern blackberry</name>
    <dbReference type="NCBI Taxonomy" id="59490"/>
    <lineage>
        <taxon>Eukaryota</taxon>
        <taxon>Viridiplantae</taxon>
        <taxon>Streptophyta</taxon>
        <taxon>Embryophyta</taxon>
        <taxon>Tracheophyta</taxon>
        <taxon>Spermatophyta</taxon>
        <taxon>Magnoliopsida</taxon>
        <taxon>eudicotyledons</taxon>
        <taxon>Gunneridae</taxon>
        <taxon>Pentapetalae</taxon>
        <taxon>rosids</taxon>
        <taxon>fabids</taxon>
        <taxon>Rosales</taxon>
        <taxon>Rosaceae</taxon>
        <taxon>Rosoideae</taxon>
        <taxon>Rosoideae incertae sedis</taxon>
        <taxon>Rubus</taxon>
    </lineage>
</organism>
<evidence type="ECO:0000313" key="2">
    <source>
        <dbReference type="Proteomes" id="UP001457282"/>
    </source>
</evidence>
<dbReference type="EMBL" id="JBEDUW010000005">
    <property type="protein sequence ID" value="KAK9929798.1"/>
    <property type="molecule type" value="Genomic_DNA"/>
</dbReference>
<reference evidence="1 2" key="1">
    <citation type="journal article" date="2023" name="G3 (Bethesda)">
        <title>A chromosome-length genome assembly and annotation of blackberry (Rubus argutus, cv. 'Hillquist').</title>
        <authorList>
            <person name="Bruna T."/>
            <person name="Aryal R."/>
            <person name="Dudchenko O."/>
            <person name="Sargent D.J."/>
            <person name="Mead D."/>
            <person name="Buti M."/>
            <person name="Cavallini A."/>
            <person name="Hytonen T."/>
            <person name="Andres J."/>
            <person name="Pham M."/>
            <person name="Weisz D."/>
            <person name="Mascagni F."/>
            <person name="Usai G."/>
            <person name="Natali L."/>
            <person name="Bassil N."/>
            <person name="Fernandez G.E."/>
            <person name="Lomsadze A."/>
            <person name="Armour M."/>
            <person name="Olukolu B."/>
            <person name="Poorten T."/>
            <person name="Britton C."/>
            <person name="Davik J."/>
            <person name="Ashrafi H."/>
            <person name="Aiden E.L."/>
            <person name="Borodovsky M."/>
            <person name="Worthington M."/>
        </authorList>
    </citation>
    <scope>NUCLEOTIDE SEQUENCE [LARGE SCALE GENOMIC DNA]</scope>
    <source>
        <strain evidence="1">PI 553951</strain>
    </source>
</reference>
<dbReference type="Proteomes" id="UP001457282">
    <property type="component" value="Unassembled WGS sequence"/>
</dbReference>
<keyword evidence="2" id="KW-1185">Reference proteome</keyword>
<name>A0AAW1WYQ6_RUBAR</name>
<proteinExistence type="predicted"/>
<accession>A0AAW1WYQ6</accession>
<gene>
    <name evidence="1" type="ORF">M0R45_026881</name>
</gene>
<evidence type="ECO:0000313" key="1">
    <source>
        <dbReference type="EMBL" id="KAK9929798.1"/>
    </source>
</evidence>